<evidence type="ECO:0000259" key="1">
    <source>
        <dbReference type="SMART" id="SM00474"/>
    </source>
</evidence>
<keyword evidence="2" id="KW-0540">Nuclease</keyword>
<dbReference type="Pfam" id="PF01612">
    <property type="entry name" value="DNA_pol_A_exo1"/>
    <property type="match status" value="1"/>
</dbReference>
<dbReference type="RefSeq" id="WP_411916055.1">
    <property type="nucleotide sequence ID" value="NZ_BAAFSF010000004.1"/>
</dbReference>
<name>A0ABQ0E3R0_9PORP</name>
<keyword evidence="3" id="KW-1185">Reference proteome</keyword>
<dbReference type="InterPro" id="IPR012337">
    <property type="entry name" value="RNaseH-like_sf"/>
</dbReference>
<keyword evidence="2" id="KW-0269">Exonuclease</keyword>
<dbReference type="PANTHER" id="PTHR47765:SF2">
    <property type="entry name" value="EXONUCLEASE MUT-7 HOMOLOG"/>
    <property type="match status" value="1"/>
</dbReference>
<dbReference type="GO" id="GO:0004527">
    <property type="term" value="F:exonuclease activity"/>
    <property type="evidence" value="ECO:0007669"/>
    <property type="project" value="UniProtKB-KW"/>
</dbReference>
<gene>
    <name evidence="2" type="ORF">Tsumi_14030</name>
</gene>
<protein>
    <submittedName>
        <fullName evidence="2">3'-5' exonuclease</fullName>
    </submittedName>
</protein>
<dbReference type="EMBL" id="BAAFSF010000004">
    <property type="protein sequence ID" value="GAB1252297.1"/>
    <property type="molecule type" value="Genomic_DNA"/>
</dbReference>
<dbReference type="Proteomes" id="UP001628220">
    <property type="component" value="Unassembled WGS sequence"/>
</dbReference>
<dbReference type="SMART" id="SM00474">
    <property type="entry name" value="35EXOc"/>
    <property type="match status" value="1"/>
</dbReference>
<sequence>MSYKATISKEELNALEEEAHFNGQIKIVDTRPKAAAAMRYLNRQRIVGIDTETKPSFKKGVQNDVALVQIATLERAYLFRVNLIGFTPAMIRFLETPDILKVGLSLRDDCRAIRRKHSITPQGFVELQQLCPAYGIKELGLKNIYAIIFGKRMNKSSRLTNWEMKELPQKAIDYAALDASSCLEIYNELKKQPTPSIHRFGLLSL</sequence>
<keyword evidence="2" id="KW-0378">Hydrolase</keyword>
<feature type="domain" description="3'-5' exonuclease" evidence="1">
    <location>
        <begin position="26"/>
        <end position="194"/>
    </location>
</feature>
<dbReference type="Gene3D" id="3.30.420.10">
    <property type="entry name" value="Ribonuclease H-like superfamily/Ribonuclease H"/>
    <property type="match status" value="1"/>
</dbReference>
<dbReference type="InterPro" id="IPR002562">
    <property type="entry name" value="3'-5'_exonuclease_dom"/>
</dbReference>
<dbReference type="SUPFAM" id="SSF53098">
    <property type="entry name" value="Ribonuclease H-like"/>
    <property type="match status" value="1"/>
</dbReference>
<organism evidence="2 3">
    <name type="scientific">Porphyromonas miyakawae</name>
    <dbReference type="NCBI Taxonomy" id="3137470"/>
    <lineage>
        <taxon>Bacteria</taxon>
        <taxon>Pseudomonadati</taxon>
        <taxon>Bacteroidota</taxon>
        <taxon>Bacteroidia</taxon>
        <taxon>Bacteroidales</taxon>
        <taxon>Porphyromonadaceae</taxon>
        <taxon>Porphyromonas</taxon>
    </lineage>
</organism>
<dbReference type="InterPro" id="IPR052408">
    <property type="entry name" value="Exonuclease_MUT-7-like"/>
</dbReference>
<dbReference type="InterPro" id="IPR036397">
    <property type="entry name" value="RNaseH_sf"/>
</dbReference>
<evidence type="ECO:0000313" key="3">
    <source>
        <dbReference type="Proteomes" id="UP001628220"/>
    </source>
</evidence>
<reference evidence="2 3" key="1">
    <citation type="journal article" date="2025" name="Int. J. Syst. Evol. Microbiol.">
        <title>Desulfovibrio falkowii sp. nov., Porphyromonas miyakawae sp. nov., Mediterraneibacter flintii sp. nov. and Owariibacterium komagatae gen. nov., sp. nov., isolated from human faeces.</title>
        <authorList>
            <person name="Hamaguchi T."/>
            <person name="Ohara M."/>
            <person name="Hisatomi A."/>
            <person name="Sekiguchi K."/>
            <person name="Takeda J.I."/>
            <person name="Ueyama J."/>
            <person name="Ito M."/>
            <person name="Nishiwaki H."/>
            <person name="Ogi T."/>
            <person name="Hirayama M."/>
            <person name="Ohkuma M."/>
            <person name="Sakamoto M."/>
            <person name="Ohno K."/>
        </authorList>
    </citation>
    <scope>NUCLEOTIDE SEQUENCE [LARGE SCALE GENOMIC DNA]</scope>
    <source>
        <strain evidence="2 3">13CB11C</strain>
    </source>
</reference>
<dbReference type="PANTHER" id="PTHR47765">
    <property type="entry name" value="3'-5' EXONUCLEASE DOMAIN-CONTAINING PROTEIN"/>
    <property type="match status" value="1"/>
</dbReference>
<dbReference type="CDD" id="cd06141">
    <property type="entry name" value="WRN_exo"/>
    <property type="match status" value="1"/>
</dbReference>
<evidence type="ECO:0000313" key="2">
    <source>
        <dbReference type="EMBL" id="GAB1252297.1"/>
    </source>
</evidence>
<proteinExistence type="predicted"/>
<accession>A0ABQ0E3R0</accession>
<comment type="caution">
    <text evidence="2">The sequence shown here is derived from an EMBL/GenBank/DDBJ whole genome shotgun (WGS) entry which is preliminary data.</text>
</comment>